<dbReference type="Proteomes" id="UP000092444">
    <property type="component" value="Unassembled WGS sequence"/>
</dbReference>
<dbReference type="Pfam" id="PF00542">
    <property type="entry name" value="Ribosomal_L12"/>
    <property type="match status" value="1"/>
</dbReference>
<keyword evidence="3" id="KW-0687">Ribonucleoprotein</keyword>
<feature type="region of interest" description="Disordered" evidence="4">
    <location>
        <begin position="25"/>
        <end position="114"/>
    </location>
</feature>
<dbReference type="SUPFAM" id="SSF48300">
    <property type="entry name" value="Ribosomal protein L7/12, oligomerisation (N-terminal) domain"/>
    <property type="match status" value="1"/>
</dbReference>
<protein>
    <submittedName>
        <fullName evidence="7">39S ribosomal protein L12, mitochondrial</fullName>
    </submittedName>
</protein>
<dbReference type="Gene3D" id="1.20.5.710">
    <property type="entry name" value="Single helix bin"/>
    <property type="match status" value="1"/>
</dbReference>
<dbReference type="InterPro" id="IPR008932">
    <property type="entry name" value="Ribosomal_bL12_oligo"/>
</dbReference>
<dbReference type="Gene3D" id="3.30.1390.10">
    <property type="match status" value="1"/>
</dbReference>
<dbReference type="GO" id="GO:0006412">
    <property type="term" value="P:translation"/>
    <property type="evidence" value="ECO:0007669"/>
    <property type="project" value="InterPro"/>
</dbReference>
<reference evidence="7" key="1">
    <citation type="submission" date="2022-10" db="UniProtKB">
        <authorList>
            <consortium name="EnsemblMetazoa"/>
        </authorList>
    </citation>
    <scope>IDENTIFICATION</scope>
    <source>
        <strain evidence="7">Yale</strain>
    </source>
</reference>
<evidence type="ECO:0000259" key="6">
    <source>
        <dbReference type="Pfam" id="PF16320"/>
    </source>
</evidence>
<dbReference type="HAMAP" id="MF_00368">
    <property type="entry name" value="Ribosomal_bL12"/>
    <property type="match status" value="1"/>
</dbReference>
<dbReference type="SUPFAM" id="SSF54736">
    <property type="entry name" value="ClpS-like"/>
    <property type="match status" value="1"/>
</dbReference>
<dbReference type="PANTHER" id="PTHR45987:SF4">
    <property type="entry name" value="LARGE RIBOSOMAL SUBUNIT PROTEIN BL12M"/>
    <property type="match status" value="1"/>
</dbReference>
<dbReference type="InterPro" id="IPR000206">
    <property type="entry name" value="Ribosomal_bL12"/>
</dbReference>
<dbReference type="InterPro" id="IPR013823">
    <property type="entry name" value="Ribosomal_bL12_C"/>
</dbReference>
<evidence type="ECO:0000256" key="1">
    <source>
        <dbReference type="ARBA" id="ARBA00007197"/>
    </source>
</evidence>
<dbReference type="GO" id="GO:0005762">
    <property type="term" value="C:mitochondrial large ribosomal subunit"/>
    <property type="evidence" value="ECO:0007669"/>
    <property type="project" value="TreeGrafter"/>
</dbReference>
<feature type="compositionally biased region" description="Low complexity" evidence="4">
    <location>
        <begin position="74"/>
        <end position="94"/>
    </location>
</feature>
<comment type="similarity">
    <text evidence="1">Belongs to the bacterial ribosomal protein bL12 family.</text>
</comment>
<proteinExistence type="inferred from homology"/>
<feature type="domain" description="Large ribosomal subunit protein bL12 C-terminal" evidence="5">
    <location>
        <begin position="247"/>
        <end position="315"/>
    </location>
</feature>
<dbReference type="InterPro" id="IPR014719">
    <property type="entry name" value="Ribosomal_bL12_C/ClpS-like"/>
</dbReference>
<dbReference type="InterPro" id="IPR036235">
    <property type="entry name" value="Ribosomal_bL12_oligo_N_sf"/>
</dbReference>
<evidence type="ECO:0000259" key="5">
    <source>
        <dbReference type="Pfam" id="PF00542"/>
    </source>
</evidence>
<feature type="domain" description="Large ribosomal subunit protein bL12 oligomerization" evidence="6">
    <location>
        <begin position="181"/>
        <end position="230"/>
    </location>
</feature>
<dbReference type="FunFam" id="3.30.1390.10:FF:000001">
    <property type="entry name" value="50S ribosomal protein L7/L12"/>
    <property type="match status" value="1"/>
</dbReference>
<keyword evidence="2" id="KW-0689">Ribosomal protein</keyword>
<evidence type="ECO:0000256" key="3">
    <source>
        <dbReference type="ARBA" id="ARBA00023274"/>
    </source>
</evidence>
<keyword evidence="8" id="KW-1185">Reference proteome</keyword>
<sequence length="315" mass="31876">MNFTRILIRQITLRSALRLLSTEAAPAATVGSTSKDTKAPTADAADKGATKPASGAVGKTSNIPGAAATGEGSKAPADAAGKGATKPAKPAVGKSSNIPDAAPTSEGSNAPAASVTAKGANAPVASATAKGANAPAASATAKGANAPATDAVRTETVTPKAVAEKLVVPAPEGEEKPVNPKLESIVKSIAALNLLEVSELSSLLKKRLNLPETAFVSPQFAPGPVGGPAGASAEEEEEAPKKVQTAFKVKLVKFDEKQKVALIKEIKNLLEGMNLVQAKKFVESAPTIVKEDLSKEEAEKLKEALTKAGAIIEIE</sequence>
<dbReference type="GO" id="GO:0003729">
    <property type="term" value="F:mRNA binding"/>
    <property type="evidence" value="ECO:0007669"/>
    <property type="project" value="TreeGrafter"/>
</dbReference>
<dbReference type="AlphaFoldDB" id="A0A905AWP5"/>
<feature type="region of interest" description="Disordered" evidence="4">
    <location>
        <begin position="133"/>
        <end position="157"/>
    </location>
</feature>
<organism evidence="7 8">
    <name type="scientific">Glossina morsitans morsitans</name>
    <name type="common">Savannah tsetse fly</name>
    <dbReference type="NCBI Taxonomy" id="37546"/>
    <lineage>
        <taxon>Eukaryota</taxon>
        <taxon>Metazoa</taxon>
        <taxon>Ecdysozoa</taxon>
        <taxon>Arthropoda</taxon>
        <taxon>Hexapoda</taxon>
        <taxon>Insecta</taxon>
        <taxon>Pterygota</taxon>
        <taxon>Neoptera</taxon>
        <taxon>Endopterygota</taxon>
        <taxon>Diptera</taxon>
        <taxon>Brachycera</taxon>
        <taxon>Muscomorpha</taxon>
        <taxon>Hippoboscoidea</taxon>
        <taxon>Glossinidae</taxon>
        <taxon>Glossina</taxon>
    </lineage>
</organism>
<evidence type="ECO:0000313" key="8">
    <source>
        <dbReference type="Proteomes" id="UP000092444"/>
    </source>
</evidence>
<accession>A0A905AWP5</accession>
<dbReference type="GO" id="GO:0003735">
    <property type="term" value="F:structural constituent of ribosome"/>
    <property type="evidence" value="ECO:0007669"/>
    <property type="project" value="InterPro"/>
</dbReference>
<feature type="region of interest" description="Disordered" evidence="4">
    <location>
        <begin position="219"/>
        <end position="239"/>
    </location>
</feature>
<dbReference type="EnsemblMetazoa" id="GMOY013406-RA">
    <property type="protein sequence ID" value="GMOY013406-PA"/>
    <property type="gene ID" value="GMOY013406"/>
</dbReference>
<evidence type="ECO:0000256" key="2">
    <source>
        <dbReference type="ARBA" id="ARBA00022980"/>
    </source>
</evidence>
<evidence type="ECO:0000256" key="4">
    <source>
        <dbReference type="SAM" id="MobiDB-lite"/>
    </source>
</evidence>
<dbReference type="Pfam" id="PF16320">
    <property type="entry name" value="Ribosomal_L12_N"/>
    <property type="match status" value="1"/>
</dbReference>
<evidence type="ECO:0000313" key="7">
    <source>
        <dbReference type="EnsemblMetazoa" id="GMOY013406-PA"/>
    </source>
</evidence>
<dbReference type="PANTHER" id="PTHR45987">
    <property type="entry name" value="39S RIBOSOMAL PROTEIN L12"/>
    <property type="match status" value="1"/>
</dbReference>
<dbReference type="EMBL" id="CCAG010001198">
    <property type="status" value="NOT_ANNOTATED_CDS"/>
    <property type="molecule type" value="Genomic_DNA"/>
</dbReference>
<name>A0A905AWP5_GLOMM</name>